<dbReference type="Proteomes" id="UP001281410">
    <property type="component" value="Unassembled WGS sequence"/>
</dbReference>
<evidence type="ECO:0000313" key="3">
    <source>
        <dbReference type="Proteomes" id="UP001281410"/>
    </source>
</evidence>
<sequence length="103" mass="11521">MLRSVGSYGRGLKPPTIHELSISLLIIQEGNTQAIVVEAKKKWSQTGVSIISDGWKDMRGRQLINFFINNLNDMVFLKLVDTSDISKDATLLFNLLDSVVEEV</sequence>
<dbReference type="InterPro" id="IPR007021">
    <property type="entry name" value="DUF659"/>
</dbReference>
<evidence type="ECO:0000313" key="2">
    <source>
        <dbReference type="EMBL" id="KAK3204337.1"/>
    </source>
</evidence>
<keyword evidence="3" id="KW-1185">Reference proteome</keyword>
<organism evidence="2 3">
    <name type="scientific">Dipteronia sinensis</name>
    <dbReference type="NCBI Taxonomy" id="43782"/>
    <lineage>
        <taxon>Eukaryota</taxon>
        <taxon>Viridiplantae</taxon>
        <taxon>Streptophyta</taxon>
        <taxon>Embryophyta</taxon>
        <taxon>Tracheophyta</taxon>
        <taxon>Spermatophyta</taxon>
        <taxon>Magnoliopsida</taxon>
        <taxon>eudicotyledons</taxon>
        <taxon>Gunneridae</taxon>
        <taxon>Pentapetalae</taxon>
        <taxon>rosids</taxon>
        <taxon>malvids</taxon>
        <taxon>Sapindales</taxon>
        <taxon>Sapindaceae</taxon>
        <taxon>Hippocastanoideae</taxon>
        <taxon>Acereae</taxon>
        <taxon>Dipteronia</taxon>
    </lineage>
</organism>
<dbReference type="Pfam" id="PF04937">
    <property type="entry name" value="DUF659"/>
    <property type="match status" value="1"/>
</dbReference>
<name>A0AAE0A5T1_9ROSI</name>
<gene>
    <name evidence="2" type="ORF">Dsin_018383</name>
</gene>
<dbReference type="EMBL" id="JANJYJ010000006">
    <property type="protein sequence ID" value="KAK3204337.1"/>
    <property type="molecule type" value="Genomic_DNA"/>
</dbReference>
<evidence type="ECO:0000259" key="1">
    <source>
        <dbReference type="Pfam" id="PF04937"/>
    </source>
</evidence>
<reference evidence="2" key="1">
    <citation type="journal article" date="2023" name="Plant J.">
        <title>Genome sequences and population genomics provide insights into the demographic history, inbreeding, and mutation load of two 'living fossil' tree species of Dipteronia.</title>
        <authorList>
            <person name="Feng Y."/>
            <person name="Comes H.P."/>
            <person name="Chen J."/>
            <person name="Zhu S."/>
            <person name="Lu R."/>
            <person name="Zhang X."/>
            <person name="Li P."/>
            <person name="Qiu J."/>
            <person name="Olsen K.M."/>
            <person name="Qiu Y."/>
        </authorList>
    </citation>
    <scope>NUCLEOTIDE SEQUENCE</scope>
    <source>
        <strain evidence="2">NBL</strain>
    </source>
</reference>
<comment type="caution">
    <text evidence="2">The sequence shown here is derived from an EMBL/GenBank/DDBJ whole genome shotgun (WGS) entry which is preliminary data.</text>
</comment>
<proteinExistence type="predicted"/>
<dbReference type="PANTHER" id="PTHR32166:SF122">
    <property type="entry name" value="OS09G0499600 PROTEIN"/>
    <property type="match status" value="1"/>
</dbReference>
<protein>
    <recommendedName>
        <fullName evidence="1">DUF659 domain-containing protein</fullName>
    </recommendedName>
</protein>
<dbReference type="AlphaFoldDB" id="A0AAE0A5T1"/>
<feature type="domain" description="DUF659" evidence="1">
    <location>
        <begin position="15"/>
        <end position="103"/>
    </location>
</feature>
<accession>A0AAE0A5T1</accession>
<dbReference type="PANTHER" id="PTHR32166">
    <property type="entry name" value="OSJNBA0013A04.12 PROTEIN"/>
    <property type="match status" value="1"/>
</dbReference>